<reference evidence="1 2" key="1">
    <citation type="submission" date="2017-04" db="EMBL/GenBank/DDBJ databases">
        <authorList>
            <person name="Afonso C.L."/>
            <person name="Miller P.J."/>
            <person name="Scott M.A."/>
            <person name="Spackman E."/>
            <person name="Goraichik I."/>
            <person name="Dimitrov K.M."/>
            <person name="Suarez D.L."/>
            <person name="Swayne D.E."/>
        </authorList>
    </citation>
    <scope>NUCLEOTIDE SEQUENCE [LARGE SCALE GENOMIC DNA]</scope>
    <source>
        <strain evidence="1 2">DSM 43828</strain>
    </source>
</reference>
<keyword evidence="2" id="KW-1185">Reference proteome</keyword>
<organism evidence="1 2">
    <name type="scientific">Kibdelosporangium aridum</name>
    <dbReference type="NCBI Taxonomy" id="2030"/>
    <lineage>
        <taxon>Bacteria</taxon>
        <taxon>Bacillati</taxon>
        <taxon>Actinomycetota</taxon>
        <taxon>Actinomycetes</taxon>
        <taxon>Pseudonocardiales</taxon>
        <taxon>Pseudonocardiaceae</taxon>
        <taxon>Kibdelosporangium</taxon>
    </lineage>
</organism>
<evidence type="ECO:0000313" key="2">
    <source>
        <dbReference type="Proteomes" id="UP000192674"/>
    </source>
</evidence>
<dbReference type="RefSeq" id="WP_143446675.1">
    <property type="nucleotide sequence ID" value="NZ_FWXV01000005.1"/>
</dbReference>
<dbReference type="OrthoDB" id="6624031at2"/>
<sequence length="726" mass="78488">MTTIEPNSSTHVPGIRELEGMAENVEQIAFRVPVSPAGLTGDPSGPLASATQAITGEELLRADGQQDLTELDVAAPVVPPVPIPLPFRIASGRYRSQPLGFQLELRVDVDGRHPLGKLSGDYYVVSGATVSYFGSWTVDAVTVSATPTTLTIVGTARTTWPTTFTVATVTVPRARIFQPAPPASIRWSTPTGAIGATYVCAWAAGAFRTVELEQDCESSVTPFASYNTGSQPSGGPARTLSTAGSYAEAGIQMLDTGGGNVINTAANHVWNNASLHNAMQAHFSRWQETPQWKVWLLHAQRHELTTPTSTLLGIMFDQQGLQRQGCASFYERMATNLRTQLYTCVHELGHCFNLFHSFHKQFMNPPMPNRVHSLSWMNYPRFYQPLGGGTGGEAAFWAAFPFVFDDLELAHLRHGFRNAVIMGGNPFGTGAAFEAAADNISDTTGLRLEVKPTHERPVLGMPVVLDISLTAERRQQVNTREQLHPKYGFVQVVISRPRGDVIVHRPPVTHCATPELVAAGSGETLPISAYIGYDAAVGQIFEDPGAYRIRAMYAAPEGNLIISNLATIRIGAPHSVEGDIVADLMLGEETGMALTLLGTDSQYLSTGMNALETVAQDYSEHPSAVYARFALGMNQARPFTAVQPDGEVDVREPDLDRADYFLRGAIDESRGEGGLDNKTVYQAAAYLADSHAKAGDTEGAQRLREDIRSLAQQNNEPPSVIQSLEG</sequence>
<dbReference type="AlphaFoldDB" id="A0A1Y5XVJ3"/>
<dbReference type="SUPFAM" id="SSF55486">
    <property type="entry name" value="Metalloproteases ('zincins'), catalytic domain"/>
    <property type="match status" value="1"/>
</dbReference>
<dbReference type="GO" id="GO:0008237">
    <property type="term" value="F:metallopeptidase activity"/>
    <property type="evidence" value="ECO:0007669"/>
    <property type="project" value="InterPro"/>
</dbReference>
<protein>
    <submittedName>
        <fullName evidence="1">Uncharacterized protein</fullName>
    </submittedName>
</protein>
<evidence type="ECO:0000313" key="1">
    <source>
        <dbReference type="EMBL" id="SMD19222.1"/>
    </source>
</evidence>
<gene>
    <name evidence="1" type="ORF">SAMN05661093_06068</name>
</gene>
<dbReference type="EMBL" id="FWXV01000005">
    <property type="protein sequence ID" value="SMD19222.1"/>
    <property type="molecule type" value="Genomic_DNA"/>
</dbReference>
<name>A0A1Y5XVJ3_KIBAR</name>
<dbReference type="Gene3D" id="3.40.390.10">
    <property type="entry name" value="Collagenase (Catalytic Domain)"/>
    <property type="match status" value="1"/>
</dbReference>
<dbReference type="Proteomes" id="UP000192674">
    <property type="component" value="Unassembled WGS sequence"/>
</dbReference>
<proteinExistence type="predicted"/>
<dbReference type="InterPro" id="IPR024079">
    <property type="entry name" value="MetalloPept_cat_dom_sf"/>
</dbReference>
<accession>A0A1Y5XVJ3</accession>